<keyword evidence="5 6" id="KW-0539">Nucleus</keyword>
<dbReference type="Proteomes" id="UP000053958">
    <property type="component" value="Unassembled WGS sequence"/>
</dbReference>
<name>A0A0F4YP96_RASE3</name>
<dbReference type="GO" id="GO:0000055">
    <property type="term" value="P:ribosomal large subunit export from nucleus"/>
    <property type="evidence" value="ECO:0007669"/>
    <property type="project" value="EnsemblFungi"/>
</dbReference>
<dbReference type="EMBL" id="LASV01000304">
    <property type="protein sequence ID" value="KKA19920.1"/>
    <property type="molecule type" value="Genomic_DNA"/>
</dbReference>
<dbReference type="GO" id="GO:0006364">
    <property type="term" value="P:rRNA processing"/>
    <property type="evidence" value="ECO:0007669"/>
    <property type="project" value="EnsemblFungi"/>
</dbReference>
<dbReference type="InterPro" id="IPR051742">
    <property type="entry name" value="Ribosome_Assembly_uL10"/>
</dbReference>
<dbReference type="GO" id="GO:0005654">
    <property type="term" value="C:nucleoplasm"/>
    <property type="evidence" value="ECO:0007669"/>
    <property type="project" value="EnsemblFungi"/>
</dbReference>
<evidence type="ECO:0000256" key="6">
    <source>
        <dbReference type="RuleBase" id="RU364039"/>
    </source>
</evidence>
<dbReference type="GeneID" id="25318392"/>
<dbReference type="PANTHER" id="PTHR45841:SF1">
    <property type="entry name" value="MRNA TURNOVER PROTEIN 4 HOMOLOG"/>
    <property type="match status" value="1"/>
</dbReference>
<comment type="similarity">
    <text evidence="2 6">Belongs to the universal ribosomal protein uL10 family.</text>
</comment>
<evidence type="ECO:0000313" key="9">
    <source>
        <dbReference type="Proteomes" id="UP000053958"/>
    </source>
</evidence>
<comment type="caution">
    <text evidence="8">The sequence shown here is derived from an EMBL/GenBank/DDBJ whole genome shotgun (WGS) entry which is preliminary data.</text>
</comment>
<comment type="subcellular location">
    <subcellularLocation>
        <location evidence="6">Cytoplasm</location>
    </subcellularLocation>
    <subcellularLocation>
        <location evidence="6">Nucleus</location>
        <location evidence="6">Nucleolus</location>
    </subcellularLocation>
</comment>
<dbReference type="GO" id="GO:0032040">
    <property type="term" value="C:small-subunit processome"/>
    <property type="evidence" value="ECO:0007669"/>
    <property type="project" value="EnsemblFungi"/>
</dbReference>
<keyword evidence="6" id="KW-0690">Ribosome biogenesis</keyword>
<evidence type="ECO:0000259" key="7">
    <source>
        <dbReference type="Pfam" id="PF17777"/>
    </source>
</evidence>
<dbReference type="RefSeq" id="XP_013326532.1">
    <property type="nucleotide sequence ID" value="XM_013471078.1"/>
</dbReference>
<dbReference type="GO" id="GO:0000027">
    <property type="term" value="P:ribosomal large subunit assembly"/>
    <property type="evidence" value="ECO:0007669"/>
    <property type="project" value="InterPro"/>
</dbReference>
<dbReference type="InterPro" id="IPR001790">
    <property type="entry name" value="Ribosomal_uL10"/>
</dbReference>
<proteinExistence type="inferred from homology"/>
<dbReference type="Pfam" id="PF00466">
    <property type="entry name" value="Ribosomal_L10"/>
    <property type="match status" value="1"/>
</dbReference>
<dbReference type="Gene3D" id="3.90.105.20">
    <property type="match status" value="1"/>
</dbReference>
<dbReference type="InterPro" id="IPR033867">
    <property type="entry name" value="Mrt4"/>
</dbReference>
<dbReference type="FunFam" id="3.90.105.20:FF:000003">
    <property type="entry name" value="Ribosome assembly factor mrt4"/>
    <property type="match status" value="1"/>
</dbReference>
<organism evidence="8 9">
    <name type="scientific">Rasamsonia emersonii (strain ATCC 16479 / CBS 393.64 / IMI 116815)</name>
    <dbReference type="NCBI Taxonomy" id="1408163"/>
    <lineage>
        <taxon>Eukaryota</taxon>
        <taxon>Fungi</taxon>
        <taxon>Dikarya</taxon>
        <taxon>Ascomycota</taxon>
        <taxon>Pezizomycotina</taxon>
        <taxon>Eurotiomycetes</taxon>
        <taxon>Eurotiomycetidae</taxon>
        <taxon>Eurotiales</taxon>
        <taxon>Trichocomaceae</taxon>
        <taxon>Rasamsonia</taxon>
    </lineage>
</organism>
<dbReference type="InterPro" id="IPR040637">
    <property type="entry name" value="Ribosomal_uL10-like_insert"/>
</dbReference>
<evidence type="ECO:0000256" key="5">
    <source>
        <dbReference type="ARBA" id="ARBA00023242"/>
    </source>
</evidence>
<dbReference type="Gene3D" id="3.30.70.1730">
    <property type="match status" value="1"/>
</dbReference>
<evidence type="ECO:0000256" key="2">
    <source>
        <dbReference type="ARBA" id="ARBA00008889"/>
    </source>
</evidence>
<evidence type="ECO:0000256" key="1">
    <source>
        <dbReference type="ARBA" id="ARBA00004046"/>
    </source>
</evidence>
<dbReference type="InterPro" id="IPR043141">
    <property type="entry name" value="Ribosomal_uL10-like_sf"/>
</dbReference>
<protein>
    <recommendedName>
        <fullName evidence="6">Ribosome assembly factor mrt4</fullName>
    </recommendedName>
</protein>
<dbReference type="GO" id="GO:0030687">
    <property type="term" value="C:preribosome, large subunit precursor"/>
    <property type="evidence" value="ECO:0007669"/>
    <property type="project" value="EnsemblFungi"/>
</dbReference>
<dbReference type="Pfam" id="PF17777">
    <property type="entry name" value="RL10P_insert"/>
    <property type="match status" value="1"/>
</dbReference>
<keyword evidence="8" id="KW-0689">Ribosomal protein</keyword>
<dbReference type="GO" id="GO:0005840">
    <property type="term" value="C:ribosome"/>
    <property type="evidence" value="ECO:0007669"/>
    <property type="project" value="UniProtKB-KW"/>
</dbReference>
<comment type="subunit">
    <text evidence="3 6">Associates with the pre-60S ribosomal particle.</text>
</comment>
<dbReference type="CDD" id="cd05796">
    <property type="entry name" value="Ribosomal_P0_like"/>
    <property type="match status" value="1"/>
</dbReference>
<keyword evidence="8" id="KW-0687">Ribonucleoprotein</keyword>
<comment type="function">
    <text evidence="1 6">Component of the ribosome assembly machinery. Nuclear paralog of the ribosomal protein P0, it binds pre-60S subunits at an early stage of assembly in the nucleolus, and is replaced by P0 in cytoplasmic pre-60S subunits and mature 80S ribosomes.</text>
</comment>
<dbReference type="AlphaFoldDB" id="A0A0F4YP96"/>
<keyword evidence="9" id="KW-1185">Reference proteome</keyword>
<gene>
    <name evidence="8" type="ORF">T310_6080</name>
</gene>
<dbReference type="PANTHER" id="PTHR45841">
    <property type="entry name" value="MRNA TURNOVER PROTEIN 4 MRTO4"/>
    <property type="match status" value="1"/>
</dbReference>
<evidence type="ECO:0000256" key="3">
    <source>
        <dbReference type="ARBA" id="ARBA00011117"/>
    </source>
</evidence>
<dbReference type="OrthoDB" id="10262308at2759"/>
<dbReference type="GO" id="GO:0005737">
    <property type="term" value="C:cytoplasm"/>
    <property type="evidence" value="ECO:0007669"/>
    <property type="project" value="UniProtKB-SubCell"/>
</dbReference>
<dbReference type="STRING" id="1408163.A0A0F4YP96"/>
<dbReference type="GO" id="GO:0003723">
    <property type="term" value="F:RNA binding"/>
    <property type="evidence" value="ECO:0007669"/>
    <property type="project" value="TreeGrafter"/>
</dbReference>
<dbReference type="InterPro" id="IPR043164">
    <property type="entry name" value="Ribosomal_uL10-like_insert_sf"/>
</dbReference>
<dbReference type="GO" id="GO:0000956">
    <property type="term" value="P:nuclear-transcribed mRNA catabolic process"/>
    <property type="evidence" value="ECO:0007669"/>
    <property type="project" value="EnsemblFungi"/>
</dbReference>
<evidence type="ECO:0000256" key="4">
    <source>
        <dbReference type="ARBA" id="ARBA00022490"/>
    </source>
</evidence>
<sequence>MPLSKRARIVHESKTTKKNHKEQTRRIYANVRECVDNCLLSLLLLFCANVSSSLFFGKTKVMAVALGHTPETEYAPNLHQLSPFMTGAIGLLFTSRDPQSVLSFFESFRPLDFARAGTVSPRDFVIPAGLVYSRAGEIPLEEDEPISHTVEPTLRRLGVPTKLVKGKVMLELNEGEEGYPVCRKGETLDSRQTTLLKMFGIATAEFRVSMKAHWNRKTGEVTVLEKKDDGEMEVEQ</sequence>
<keyword evidence="4 6" id="KW-0963">Cytoplasm</keyword>
<feature type="domain" description="Large ribosomal subunit protein uL10-like insertion" evidence="7">
    <location>
        <begin position="114"/>
        <end position="201"/>
    </location>
</feature>
<reference evidence="8 9" key="1">
    <citation type="submission" date="2015-04" db="EMBL/GenBank/DDBJ databases">
        <authorList>
            <person name="Heijne W.H."/>
            <person name="Fedorova N.D."/>
            <person name="Nierman W.C."/>
            <person name="Vollebregt A.W."/>
            <person name="Zhao Z."/>
            <person name="Wu L."/>
            <person name="Kumar M."/>
            <person name="Stam H."/>
            <person name="van den Berg M.A."/>
            <person name="Pel H.J."/>
        </authorList>
    </citation>
    <scope>NUCLEOTIDE SEQUENCE [LARGE SCALE GENOMIC DNA]</scope>
    <source>
        <strain evidence="8 9">CBS 393.64</strain>
    </source>
</reference>
<evidence type="ECO:0000313" key="8">
    <source>
        <dbReference type="EMBL" id="KKA19920.1"/>
    </source>
</evidence>
<accession>A0A0F4YP96</accession>